<dbReference type="HOGENOM" id="CLU_090389_2_1_10"/>
<dbReference type="PROSITE" id="PS51257">
    <property type="entry name" value="PROKAR_LIPOPROTEIN"/>
    <property type="match status" value="1"/>
</dbReference>
<dbReference type="FunFam" id="3.40.30.10:FF:000229">
    <property type="entry name" value="Thioredoxin (TRX)"/>
    <property type="match status" value="1"/>
</dbReference>
<evidence type="ECO:0000256" key="1">
    <source>
        <dbReference type="ARBA" id="ARBA00008987"/>
    </source>
</evidence>
<keyword evidence="2" id="KW-0813">Transport</keyword>
<keyword evidence="3" id="KW-0249">Electron transport</keyword>
<protein>
    <recommendedName>
        <fullName evidence="6">Thioredoxin</fullName>
    </recommendedName>
</protein>
<keyword evidence="5" id="KW-0676">Redox-active center</keyword>
<evidence type="ECO:0000259" key="8">
    <source>
        <dbReference type="PROSITE" id="PS51352"/>
    </source>
</evidence>
<evidence type="ECO:0000256" key="7">
    <source>
        <dbReference type="SAM" id="SignalP"/>
    </source>
</evidence>
<reference evidence="9 10" key="1">
    <citation type="submission" date="2012-08" db="EMBL/GenBank/DDBJ databases">
        <title>The Genome Sequence of Barnesiella intestinihominis YIT 11860.</title>
        <authorList>
            <consortium name="The Broad Institute Genome Sequencing Platform"/>
            <person name="Earl A."/>
            <person name="Ward D."/>
            <person name="Feldgarden M."/>
            <person name="Gevers D."/>
            <person name="Morotomi M."/>
            <person name="Walker B."/>
            <person name="Young S.K."/>
            <person name="Zeng Q."/>
            <person name="Gargeya S."/>
            <person name="Fitzgerald M."/>
            <person name="Haas B."/>
            <person name="Abouelleil A."/>
            <person name="Alvarado L."/>
            <person name="Arachchi H.M."/>
            <person name="Berlin A.M."/>
            <person name="Chapman S.B."/>
            <person name="Goldberg J."/>
            <person name="Griggs A."/>
            <person name="Gujja S."/>
            <person name="Hansen M."/>
            <person name="Howarth C."/>
            <person name="Imamovic A."/>
            <person name="Larimer J."/>
            <person name="McCowen C."/>
            <person name="Montmayeur A."/>
            <person name="Murphy C."/>
            <person name="Neiman D."/>
            <person name="Pearson M."/>
            <person name="Priest M."/>
            <person name="Roberts A."/>
            <person name="Saif S."/>
            <person name="Shea T."/>
            <person name="Sisk P."/>
            <person name="Sykes S."/>
            <person name="Wortman J."/>
            <person name="Nusbaum C."/>
            <person name="Birren B."/>
        </authorList>
    </citation>
    <scope>NUCLEOTIDE SEQUENCE [LARGE SCALE GENOMIC DNA]</scope>
    <source>
        <strain evidence="9 10">YIT 11860</strain>
    </source>
</reference>
<comment type="similarity">
    <text evidence="1">Belongs to the thioredoxin family.</text>
</comment>
<dbReference type="PROSITE" id="PS51352">
    <property type="entry name" value="THIOREDOXIN_2"/>
    <property type="match status" value="1"/>
</dbReference>
<evidence type="ECO:0000256" key="4">
    <source>
        <dbReference type="ARBA" id="ARBA00023157"/>
    </source>
</evidence>
<dbReference type="PANTHER" id="PTHR45663:SF11">
    <property type="entry name" value="GEO12009P1"/>
    <property type="match status" value="1"/>
</dbReference>
<dbReference type="PROSITE" id="PS00194">
    <property type="entry name" value="THIOREDOXIN_1"/>
    <property type="match status" value="1"/>
</dbReference>
<dbReference type="EMBL" id="ADLE01000002">
    <property type="protein sequence ID" value="EJZ65636.1"/>
    <property type="molecule type" value="Genomic_DNA"/>
</dbReference>
<evidence type="ECO:0000256" key="3">
    <source>
        <dbReference type="ARBA" id="ARBA00022982"/>
    </source>
</evidence>
<dbReference type="GO" id="GO:0015035">
    <property type="term" value="F:protein-disulfide reductase activity"/>
    <property type="evidence" value="ECO:0007669"/>
    <property type="project" value="UniProtKB-UniRule"/>
</dbReference>
<dbReference type="InterPro" id="IPR036249">
    <property type="entry name" value="Thioredoxin-like_sf"/>
</dbReference>
<dbReference type="InterPro" id="IPR005746">
    <property type="entry name" value="Thioredoxin"/>
</dbReference>
<feature type="signal peptide" evidence="7">
    <location>
        <begin position="1"/>
        <end position="19"/>
    </location>
</feature>
<dbReference type="OrthoDB" id="9790390at2"/>
<dbReference type="Gene3D" id="3.40.30.10">
    <property type="entry name" value="Glutaredoxin"/>
    <property type="match status" value="1"/>
</dbReference>
<evidence type="ECO:0000313" key="10">
    <source>
        <dbReference type="Proteomes" id="UP000006044"/>
    </source>
</evidence>
<dbReference type="PRINTS" id="PR00421">
    <property type="entry name" value="THIOREDOXIN"/>
</dbReference>
<dbReference type="InterPro" id="IPR013766">
    <property type="entry name" value="Thioredoxin_domain"/>
</dbReference>
<evidence type="ECO:0000313" key="9">
    <source>
        <dbReference type="EMBL" id="EJZ65636.1"/>
    </source>
</evidence>
<evidence type="ECO:0000256" key="2">
    <source>
        <dbReference type="ARBA" id="ARBA00022448"/>
    </source>
</evidence>
<dbReference type="NCBIfam" id="TIGR01068">
    <property type="entry name" value="thioredoxin"/>
    <property type="match status" value="1"/>
</dbReference>
<feature type="domain" description="Thioredoxin" evidence="8">
    <location>
        <begin position="8"/>
        <end position="151"/>
    </location>
</feature>
<dbReference type="eggNOG" id="COG3118">
    <property type="taxonomic scope" value="Bacteria"/>
</dbReference>
<comment type="caution">
    <text evidence="9">The sequence shown here is derived from an EMBL/GenBank/DDBJ whole genome shotgun (WGS) entry which is preliminary data.</text>
</comment>
<keyword evidence="7" id="KW-0732">Signal</keyword>
<proteinExistence type="inferred from homology"/>
<evidence type="ECO:0000256" key="5">
    <source>
        <dbReference type="ARBA" id="ARBA00023284"/>
    </source>
</evidence>
<dbReference type="SUPFAM" id="SSF52833">
    <property type="entry name" value="Thioredoxin-like"/>
    <property type="match status" value="1"/>
</dbReference>
<evidence type="ECO:0000256" key="6">
    <source>
        <dbReference type="NCBIfam" id="TIGR01068"/>
    </source>
</evidence>
<dbReference type="PANTHER" id="PTHR45663">
    <property type="entry name" value="GEO12009P1"/>
    <property type="match status" value="1"/>
</dbReference>
<gene>
    <name evidence="9" type="ORF">HMPREF9448_00723</name>
</gene>
<dbReference type="RefSeq" id="WP_008861218.1">
    <property type="nucleotide sequence ID" value="NZ_CAXSYG010000004.1"/>
</dbReference>
<sequence length="153" mass="17338">MIKRVLFLTVGILSLMLAACETKAINNGKKENKMKTIELTKADFLKKIVDYEKNPEEWIYLGDKPAIIDFYASWCGPCKMVAPILEELAAEYDGQIYVYKVNTEQEQELAALFNIRSIPSFLFIPMNDKPQMAMGAMSKSSFKEAIDGVLLKK</sequence>
<keyword evidence="4" id="KW-1015">Disulfide bond</keyword>
<dbReference type="AlphaFoldDB" id="K0X5F1"/>
<accession>K0X5F1</accession>
<dbReference type="InterPro" id="IPR017937">
    <property type="entry name" value="Thioredoxin_CS"/>
</dbReference>
<organism evidence="9 10">
    <name type="scientific">Barnesiella intestinihominis YIT 11860</name>
    <dbReference type="NCBI Taxonomy" id="742726"/>
    <lineage>
        <taxon>Bacteria</taxon>
        <taxon>Pseudomonadati</taxon>
        <taxon>Bacteroidota</taxon>
        <taxon>Bacteroidia</taxon>
        <taxon>Bacteroidales</taxon>
        <taxon>Barnesiellaceae</taxon>
        <taxon>Barnesiella</taxon>
    </lineage>
</organism>
<keyword evidence="10" id="KW-1185">Reference proteome</keyword>
<dbReference type="PATRIC" id="fig|742726.3.peg.771"/>
<dbReference type="Pfam" id="PF00085">
    <property type="entry name" value="Thioredoxin"/>
    <property type="match status" value="1"/>
</dbReference>
<dbReference type="GeneID" id="77848050"/>
<name>K0X5F1_9BACT</name>
<dbReference type="GO" id="GO:0045454">
    <property type="term" value="P:cell redox homeostasis"/>
    <property type="evidence" value="ECO:0007669"/>
    <property type="project" value="TreeGrafter"/>
</dbReference>
<dbReference type="Proteomes" id="UP000006044">
    <property type="component" value="Unassembled WGS sequence"/>
</dbReference>
<dbReference type="CDD" id="cd02947">
    <property type="entry name" value="TRX_family"/>
    <property type="match status" value="1"/>
</dbReference>
<feature type="chain" id="PRO_5003841053" description="Thioredoxin" evidence="7">
    <location>
        <begin position="20"/>
        <end position="153"/>
    </location>
</feature>
<dbReference type="STRING" id="742726.HMPREF9448_00723"/>
<dbReference type="GO" id="GO:0005829">
    <property type="term" value="C:cytosol"/>
    <property type="evidence" value="ECO:0007669"/>
    <property type="project" value="TreeGrafter"/>
</dbReference>